<feature type="signal peptide" evidence="1">
    <location>
        <begin position="1"/>
        <end position="23"/>
    </location>
</feature>
<dbReference type="AlphaFoldDB" id="A0A0Q3PDC3"/>
<keyword evidence="3" id="KW-1185">Reference proteome</keyword>
<dbReference type="RefSeq" id="WP_055730961.1">
    <property type="nucleotide sequence ID" value="NZ_LMAR01000094.1"/>
</dbReference>
<accession>A0A0Q3PDC3</accession>
<proteinExistence type="predicted"/>
<evidence type="ECO:0000313" key="3">
    <source>
        <dbReference type="Proteomes" id="UP000051562"/>
    </source>
</evidence>
<dbReference type="CDD" id="cd13520">
    <property type="entry name" value="PBP2_TAXI_TRAP"/>
    <property type="match status" value="1"/>
</dbReference>
<name>A0A0Q3PDC3_9HYPH</name>
<dbReference type="Proteomes" id="UP000051562">
    <property type="component" value="Unassembled WGS sequence"/>
</dbReference>
<dbReference type="Pfam" id="PF16868">
    <property type="entry name" value="NMT1_3"/>
    <property type="match status" value="1"/>
</dbReference>
<dbReference type="SUPFAM" id="SSF53850">
    <property type="entry name" value="Periplasmic binding protein-like II"/>
    <property type="match status" value="1"/>
</dbReference>
<keyword evidence="1" id="KW-0732">Signal</keyword>
<comment type="caution">
    <text evidence="2">The sequence shown here is derived from an EMBL/GenBank/DDBJ whole genome shotgun (WGS) entry which is preliminary data.</text>
</comment>
<dbReference type="NCBIfam" id="TIGR02122">
    <property type="entry name" value="TRAP_TAXI"/>
    <property type="match status" value="1"/>
</dbReference>
<protein>
    <submittedName>
        <fullName evidence="2">C4-dicarboxylate ABC transporter substrate-binding protein</fullName>
    </submittedName>
</protein>
<sequence>MTRLSSATLCLAVATAFSARVAAAEIRLMTGPQGGIWVPLGGQLKDMWEKAVPGLAVQSLPGAGIANVRAIEDGKAEVGFGNSISTVDGLAGNAPFPKKHENICNIASLYPQYFQMLVPADSGIKTVKDLKGKAITTQPRGNTGELITGQLLKVHGMSYGDVKVSFVSYTDSVEQVKDGHAQAFSLGTAIPSGAVMDLASARDIKLLDLSADLDGMKKLNPGYTLVTVPKGTYPKQAEDVKVIGYATHIVASCKLPADQVYAMTKAIAENVPALAATSKTMASLTPQIMAEDVGVPFHPGAARFYKEKGIAVAAK</sequence>
<dbReference type="Gene3D" id="3.40.190.10">
    <property type="entry name" value="Periplasmic binding protein-like II"/>
    <property type="match status" value="2"/>
</dbReference>
<dbReference type="PANTHER" id="PTHR42941">
    <property type="entry name" value="SLL1037 PROTEIN"/>
    <property type="match status" value="1"/>
</dbReference>
<gene>
    <name evidence="2" type="ORF">ARD30_25235</name>
</gene>
<evidence type="ECO:0000256" key="1">
    <source>
        <dbReference type="SAM" id="SignalP"/>
    </source>
</evidence>
<dbReference type="STRING" id="53254.SAMN05660750_00698"/>
<organism evidence="2 3">
    <name type="scientific">Bosea thiooxidans</name>
    <dbReference type="NCBI Taxonomy" id="53254"/>
    <lineage>
        <taxon>Bacteria</taxon>
        <taxon>Pseudomonadati</taxon>
        <taxon>Pseudomonadota</taxon>
        <taxon>Alphaproteobacteria</taxon>
        <taxon>Hyphomicrobiales</taxon>
        <taxon>Boseaceae</taxon>
        <taxon>Bosea</taxon>
    </lineage>
</organism>
<feature type="chain" id="PRO_5006206365" evidence="1">
    <location>
        <begin position="24"/>
        <end position="315"/>
    </location>
</feature>
<dbReference type="InterPro" id="IPR011852">
    <property type="entry name" value="TRAP_TAXI"/>
</dbReference>
<reference evidence="2 3" key="1">
    <citation type="submission" date="2015-10" db="EMBL/GenBank/DDBJ databases">
        <title>Draft genome of Bosea thiooxidans.</title>
        <authorList>
            <person name="Wang X."/>
        </authorList>
    </citation>
    <scope>NUCLEOTIDE SEQUENCE [LARGE SCALE GENOMIC DNA]</scope>
    <source>
        <strain evidence="2 3">CGMCC 9174</strain>
    </source>
</reference>
<evidence type="ECO:0000313" key="2">
    <source>
        <dbReference type="EMBL" id="KQK27694.1"/>
    </source>
</evidence>
<dbReference type="PANTHER" id="PTHR42941:SF1">
    <property type="entry name" value="SLL1037 PROTEIN"/>
    <property type="match status" value="1"/>
</dbReference>
<dbReference type="EMBL" id="LMAR01000094">
    <property type="protein sequence ID" value="KQK27694.1"/>
    <property type="molecule type" value="Genomic_DNA"/>
</dbReference>